<reference evidence="1" key="1">
    <citation type="submission" date="2021-01" db="EMBL/GenBank/DDBJ databases">
        <authorList>
            <consortium name="Genoscope - CEA"/>
            <person name="William W."/>
        </authorList>
    </citation>
    <scope>NUCLEOTIDE SEQUENCE</scope>
</reference>
<dbReference type="Proteomes" id="UP000692954">
    <property type="component" value="Unassembled WGS sequence"/>
</dbReference>
<sequence length="854" mass="101180">MIIKQTESTAQIFQNIKQQQNQNIFRRNNSFVQNLFENVSRLAIIKSVIPEENPSSKLQKDIQLQETNYNQKQIENYESSQQDYNPKLTTSILNALTYLGDNQQKSKVLKAFISVHINFQSYEKMKYIIQYLSKELASYIEHNYNVNILKQLNDAYRMQIDQQISNVLFFEAPLLENKIQYNSAFLATYLMHIWSQKNLNMNSKNKIIFINLTGIQNNDADIYKLFPNGDCLYISLQRNQNALPQQENKFQSQHQSNFKTILIQNCQEELTWQKFKIIYKFILKNHIKSFKSTLFILSVAKQFENENCLQFSEDCLKNIVKKFSYLAKDRLIIHSYISQSEKAEPNQNLSDEKAKNKNLQDEKIQQLQLITFINSLQQGILSQDLLLFDKNKQQTDQIEYIKWIQNLVDLNYKTINFDTLDKIKRELRNLMMNSQMQLIQNQNFKLGVCILKDDIQNQVKNDLVDYQIIYLFYEGKNIQFLQNTILYVDYTSKQIVLLQYENEKYFVYFEYFNKLDSNKQDLNCQRFELSNELEKQNKFLDDSILKNSSLIVSDQNIYIVYYQCGQEIIIINTQNLSVVVLKRNKLIYQKDKANDKLKIIYNQDQKNVEMQIQDRRKPAIVKNQLCSGFNFAIFGGEFLNSNKVCNLIELLQLNSNSFASIIIPKQNIFEKCSFYIPWPNMIVLVTNQQPSTYVLLPGDYNNKNVCYNQVINKEHQENAIMITSHKDSLKFQIEKLKIVYDISNLQQKEIPIPIQYFSGNQINIKHPEKIENQQKWHLAITLLEQFNQNQDAGFSKLVQLYILAEIQIKPIQKELRIKQSFKRLQCSEVLQKKIVNYHEEKQTKYNYIICQRQQ</sequence>
<evidence type="ECO:0000313" key="2">
    <source>
        <dbReference type="Proteomes" id="UP000692954"/>
    </source>
</evidence>
<protein>
    <submittedName>
        <fullName evidence="1">Uncharacterized protein</fullName>
    </submittedName>
</protein>
<name>A0A8S1K3V7_9CILI</name>
<gene>
    <name evidence="1" type="ORF">PSON_ATCC_30995.1.T0040422</name>
</gene>
<evidence type="ECO:0000313" key="1">
    <source>
        <dbReference type="EMBL" id="CAD8049999.1"/>
    </source>
</evidence>
<keyword evidence="2" id="KW-1185">Reference proteome</keyword>
<comment type="caution">
    <text evidence="1">The sequence shown here is derived from an EMBL/GenBank/DDBJ whole genome shotgun (WGS) entry which is preliminary data.</text>
</comment>
<organism evidence="1 2">
    <name type="scientific">Paramecium sonneborni</name>
    <dbReference type="NCBI Taxonomy" id="65129"/>
    <lineage>
        <taxon>Eukaryota</taxon>
        <taxon>Sar</taxon>
        <taxon>Alveolata</taxon>
        <taxon>Ciliophora</taxon>
        <taxon>Intramacronucleata</taxon>
        <taxon>Oligohymenophorea</taxon>
        <taxon>Peniculida</taxon>
        <taxon>Parameciidae</taxon>
        <taxon>Paramecium</taxon>
    </lineage>
</organism>
<accession>A0A8S1K3V7</accession>
<proteinExistence type="predicted"/>
<dbReference type="OrthoDB" id="309549at2759"/>
<dbReference type="AlphaFoldDB" id="A0A8S1K3V7"/>
<dbReference type="EMBL" id="CAJJDN010000004">
    <property type="protein sequence ID" value="CAD8049999.1"/>
    <property type="molecule type" value="Genomic_DNA"/>
</dbReference>